<feature type="transmembrane region" description="Helical" evidence="1">
    <location>
        <begin position="74"/>
        <end position="96"/>
    </location>
</feature>
<name>A0A1H7BA13_9BACL</name>
<evidence type="ECO:0000256" key="1">
    <source>
        <dbReference type="SAM" id="Phobius"/>
    </source>
</evidence>
<dbReference type="AlphaFoldDB" id="A0A1H7BA13"/>
<feature type="transmembrane region" description="Helical" evidence="1">
    <location>
        <begin position="37"/>
        <end position="62"/>
    </location>
</feature>
<keyword evidence="3" id="KW-1185">Reference proteome</keyword>
<reference evidence="3" key="1">
    <citation type="submission" date="2016-10" db="EMBL/GenBank/DDBJ databases">
        <authorList>
            <person name="Varghese N."/>
            <person name="Submissions S."/>
        </authorList>
    </citation>
    <scope>NUCLEOTIDE SEQUENCE [LARGE SCALE GENOMIC DNA]</scope>
    <source>
        <strain evidence="3">CGMCC 1.6763</strain>
    </source>
</reference>
<organism evidence="2 3">
    <name type="scientific">Bhargavaea ginsengi</name>
    <dbReference type="NCBI Taxonomy" id="426757"/>
    <lineage>
        <taxon>Bacteria</taxon>
        <taxon>Bacillati</taxon>
        <taxon>Bacillota</taxon>
        <taxon>Bacilli</taxon>
        <taxon>Bacillales</taxon>
        <taxon>Caryophanaceae</taxon>
        <taxon>Bhargavaea</taxon>
    </lineage>
</organism>
<protein>
    <submittedName>
        <fullName evidence="2">Uncharacterized protein</fullName>
    </submittedName>
</protein>
<proteinExistence type="predicted"/>
<gene>
    <name evidence="2" type="ORF">SAMN04488127_2635</name>
</gene>
<sequence>MMKSFISKLATLLCTAIFGAVYFAVILFPPIENFITVIYYTCMMYPVILLYMSPGILVSYLVDFIKKRTGKTHLLFSVGMYLVISFILFYVPFILIQKGTSVHAMFYFLVIPVLYGVLELPIRKKFSVV</sequence>
<dbReference type="EMBL" id="FNZF01000006">
    <property type="protein sequence ID" value="SEJ73946.1"/>
    <property type="molecule type" value="Genomic_DNA"/>
</dbReference>
<evidence type="ECO:0000313" key="2">
    <source>
        <dbReference type="EMBL" id="SEJ73946.1"/>
    </source>
</evidence>
<evidence type="ECO:0000313" key="3">
    <source>
        <dbReference type="Proteomes" id="UP000199200"/>
    </source>
</evidence>
<feature type="transmembrane region" description="Helical" evidence="1">
    <location>
        <begin position="102"/>
        <end position="122"/>
    </location>
</feature>
<keyword evidence="1" id="KW-0472">Membrane</keyword>
<dbReference type="Proteomes" id="UP000199200">
    <property type="component" value="Unassembled WGS sequence"/>
</dbReference>
<accession>A0A1H7BA13</accession>
<keyword evidence="1" id="KW-1133">Transmembrane helix</keyword>
<feature type="transmembrane region" description="Helical" evidence="1">
    <location>
        <begin position="12"/>
        <end position="31"/>
    </location>
</feature>
<keyword evidence="1" id="KW-0812">Transmembrane</keyword>